<evidence type="ECO:0000256" key="2">
    <source>
        <dbReference type="ARBA" id="ARBA00022695"/>
    </source>
</evidence>
<dbReference type="PANTHER" id="PTHR48475">
    <property type="entry name" value="RIBONUCLEASE H"/>
    <property type="match status" value="1"/>
</dbReference>
<dbReference type="InterPro" id="IPR041373">
    <property type="entry name" value="RT_RNaseH"/>
</dbReference>
<evidence type="ECO:0000313" key="9">
    <source>
        <dbReference type="Proteomes" id="UP000187406"/>
    </source>
</evidence>
<gene>
    <name evidence="8" type="ORF">CFOL_v3_04032</name>
</gene>
<dbReference type="EMBL" id="BDDD01000155">
    <property type="protein sequence ID" value="GAV60502.1"/>
    <property type="molecule type" value="Genomic_DNA"/>
</dbReference>
<dbReference type="Proteomes" id="UP000187406">
    <property type="component" value="Unassembled WGS sequence"/>
</dbReference>
<dbReference type="OrthoDB" id="6772096at2759"/>
<organism evidence="8 9">
    <name type="scientific">Cephalotus follicularis</name>
    <name type="common">Albany pitcher plant</name>
    <dbReference type="NCBI Taxonomy" id="3775"/>
    <lineage>
        <taxon>Eukaryota</taxon>
        <taxon>Viridiplantae</taxon>
        <taxon>Streptophyta</taxon>
        <taxon>Embryophyta</taxon>
        <taxon>Tracheophyta</taxon>
        <taxon>Spermatophyta</taxon>
        <taxon>Magnoliopsida</taxon>
        <taxon>eudicotyledons</taxon>
        <taxon>Gunneridae</taxon>
        <taxon>Pentapetalae</taxon>
        <taxon>rosids</taxon>
        <taxon>fabids</taxon>
        <taxon>Oxalidales</taxon>
        <taxon>Cephalotaceae</taxon>
        <taxon>Cephalotus</taxon>
    </lineage>
</organism>
<evidence type="ECO:0000256" key="4">
    <source>
        <dbReference type="ARBA" id="ARBA00022759"/>
    </source>
</evidence>
<dbReference type="Pfam" id="PF17917">
    <property type="entry name" value="RT_RNaseH"/>
    <property type="match status" value="1"/>
</dbReference>
<evidence type="ECO:0000313" key="8">
    <source>
        <dbReference type="EMBL" id="GAV60502.1"/>
    </source>
</evidence>
<evidence type="ECO:0000256" key="3">
    <source>
        <dbReference type="ARBA" id="ARBA00022722"/>
    </source>
</evidence>
<name>A0A1Q3AY56_CEPFO</name>
<protein>
    <recommendedName>
        <fullName evidence="7">Reverse transcriptase RNase H-like domain-containing protein</fullName>
    </recommendedName>
</protein>
<keyword evidence="5" id="KW-0378">Hydrolase</keyword>
<proteinExistence type="predicted"/>
<keyword evidence="6" id="KW-0695">RNA-directed DNA polymerase</keyword>
<dbReference type="AlphaFoldDB" id="A0A1Q3AY56"/>
<dbReference type="PANTHER" id="PTHR48475:SF2">
    <property type="entry name" value="RIBONUCLEASE H"/>
    <property type="match status" value="1"/>
</dbReference>
<dbReference type="GO" id="GO:0003964">
    <property type="term" value="F:RNA-directed DNA polymerase activity"/>
    <property type="evidence" value="ECO:0007669"/>
    <property type="project" value="UniProtKB-KW"/>
</dbReference>
<keyword evidence="1" id="KW-0808">Transferase</keyword>
<feature type="domain" description="Reverse transcriptase RNase H-like" evidence="7">
    <location>
        <begin position="2"/>
        <end position="59"/>
    </location>
</feature>
<dbReference type="InParanoid" id="A0A1Q3AY56"/>
<evidence type="ECO:0000256" key="1">
    <source>
        <dbReference type="ARBA" id="ARBA00022679"/>
    </source>
</evidence>
<evidence type="ECO:0000256" key="5">
    <source>
        <dbReference type="ARBA" id="ARBA00022801"/>
    </source>
</evidence>
<keyword evidence="4" id="KW-0255">Endonuclease</keyword>
<dbReference type="GO" id="GO:0004519">
    <property type="term" value="F:endonuclease activity"/>
    <property type="evidence" value="ECO:0007669"/>
    <property type="project" value="UniProtKB-KW"/>
</dbReference>
<reference evidence="9" key="1">
    <citation type="submission" date="2016-04" db="EMBL/GenBank/DDBJ databases">
        <title>Cephalotus genome sequencing.</title>
        <authorList>
            <person name="Fukushima K."/>
            <person name="Hasebe M."/>
            <person name="Fang X."/>
        </authorList>
    </citation>
    <scope>NUCLEOTIDE SEQUENCE [LARGE SCALE GENOMIC DNA]</scope>
    <source>
        <strain evidence="9">cv. St1</strain>
    </source>
</reference>
<accession>A0A1Q3AY56</accession>
<comment type="caution">
    <text evidence="8">The sequence shown here is derived from an EMBL/GenBank/DDBJ whole genome shotgun (WGS) entry which is preliminary data.</text>
</comment>
<evidence type="ECO:0000259" key="7">
    <source>
        <dbReference type="Pfam" id="PF17917"/>
    </source>
</evidence>
<keyword evidence="9" id="KW-1185">Reference proteome</keyword>
<dbReference type="GO" id="GO:0016787">
    <property type="term" value="F:hydrolase activity"/>
    <property type="evidence" value="ECO:0007669"/>
    <property type="project" value="UniProtKB-KW"/>
</dbReference>
<sequence>MYPEVEKYAYALVIATIKLRPYFQAHTIKVLIDKPFRQVLSKPYTLGRLVKWSVELGEYDVRYEVRPAIKSQLLADFVGDNTPTKCMEEDSSESEKGMWKLSVDGSSCVSRSGAGLVPTSPDGWTIEYALRFGLKATNNEVE</sequence>
<evidence type="ECO:0000256" key="6">
    <source>
        <dbReference type="ARBA" id="ARBA00022918"/>
    </source>
</evidence>
<keyword evidence="2" id="KW-0548">Nucleotidyltransferase</keyword>
<keyword evidence="3" id="KW-0540">Nuclease</keyword>